<dbReference type="AlphaFoldDB" id="A0A175Y463"/>
<sequence length="176" mass="18416">MAAFDVAITLRDDVSDALGRLATAGGDMTPVMKDIAGHLADTTRERFETSRDPDGVPWKPSRRVLGLDGSRDGHGPHRPDGKTLVDSGDLLASIAEDWGSDYAAAGPEASGGAAIYAAIHQFGGTIRPKVKAALSFAGRLFASVLIPARPYLGFNSENADYAIGAIDDYLARAMAG</sequence>
<evidence type="ECO:0000313" key="2">
    <source>
        <dbReference type="EMBL" id="KZB95348.1"/>
    </source>
</evidence>
<feature type="compositionally biased region" description="Basic and acidic residues" evidence="1">
    <location>
        <begin position="69"/>
        <end position="82"/>
    </location>
</feature>
<name>A0A175Y463_9SPHN</name>
<dbReference type="InterPro" id="IPR006522">
    <property type="entry name" value="Phage_virion_morphogenesis"/>
</dbReference>
<accession>A0A175Y463</accession>
<evidence type="ECO:0000256" key="1">
    <source>
        <dbReference type="SAM" id="MobiDB-lite"/>
    </source>
</evidence>
<dbReference type="RefSeq" id="WP_017980564.1">
    <property type="nucleotide sequence ID" value="NZ_CP017578.1"/>
</dbReference>
<reference evidence="2" key="1">
    <citation type="submission" date="2016-03" db="EMBL/GenBank/DDBJ databases">
        <title>Sphingomonas melonis TY, whole genome shotgun sequencing.</title>
        <authorList>
            <person name="Wang H."/>
            <person name="Zhu P."/>
        </authorList>
    </citation>
    <scope>NUCLEOTIDE SEQUENCE [LARGE SCALE GENOMIC DNA]</scope>
    <source>
        <strain evidence="2">TY</strain>
    </source>
</reference>
<dbReference type="KEGG" id="smy:BJP26_03355"/>
<proteinExistence type="predicted"/>
<organism evidence="2 3">
    <name type="scientific">Sphingomonas melonis TY</name>
    <dbReference type="NCBI Taxonomy" id="621456"/>
    <lineage>
        <taxon>Bacteria</taxon>
        <taxon>Pseudomonadati</taxon>
        <taxon>Pseudomonadota</taxon>
        <taxon>Alphaproteobacteria</taxon>
        <taxon>Sphingomonadales</taxon>
        <taxon>Sphingomonadaceae</taxon>
        <taxon>Sphingomonas</taxon>
    </lineage>
</organism>
<protein>
    <submittedName>
        <fullName evidence="2">Virion morphogenesis protein</fullName>
    </submittedName>
</protein>
<dbReference type="NCBIfam" id="TIGR01635">
    <property type="entry name" value="tail_comp_S"/>
    <property type="match status" value="1"/>
</dbReference>
<dbReference type="GeneID" id="93797021"/>
<dbReference type="Pfam" id="PF05069">
    <property type="entry name" value="Phage_tail_S"/>
    <property type="match status" value="1"/>
</dbReference>
<gene>
    <name evidence="2" type="ORF">AVM11_03475</name>
</gene>
<dbReference type="OrthoDB" id="2081253at2"/>
<feature type="compositionally biased region" description="Basic and acidic residues" evidence="1">
    <location>
        <begin position="45"/>
        <end position="54"/>
    </location>
</feature>
<feature type="region of interest" description="Disordered" evidence="1">
    <location>
        <begin position="45"/>
        <end position="82"/>
    </location>
</feature>
<comment type="caution">
    <text evidence="2">The sequence shown here is derived from an EMBL/GenBank/DDBJ whole genome shotgun (WGS) entry which is preliminary data.</text>
</comment>
<evidence type="ECO:0000313" key="3">
    <source>
        <dbReference type="Proteomes" id="UP000078460"/>
    </source>
</evidence>
<dbReference type="STRING" id="621456.BJP26_03355"/>
<dbReference type="EMBL" id="LQCK02000012">
    <property type="protein sequence ID" value="KZB95348.1"/>
    <property type="molecule type" value="Genomic_DNA"/>
</dbReference>
<keyword evidence="3" id="KW-1185">Reference proteome</keyword>
<dbReference type="Proteomes" id="UP000078460">
    <property type="component" value="Unassembled WGS sequence"/>
</dbReference>